<dbReference type="Gene3D" id="3.40.50.300">
    <property type="entry name" value="P-loop containing nucleotide triphosphate hydrolases"/>
    <property type="match status" value="1"/>
</dbReference>
<dbReference type="KEGG" id="bspl:114844265"/>
<dbReference type="OrthoDB" id="25620at2759"/>
<sequence length="321" mass="36316">MWNTILYLTAMGGQSSQPIPTCPPPSPLLDEPWRQIDWGKKQESVQYVNDYKPFDEDQQLRILLCGQCGAEKSSFINSVQSVLRGRMCRQALADNTSGDSFTKKNTTYKIQRERPDTFYPFVFNDIMGLSGIKGVLVDDIKQSLQGHVKDNYKFNTESKLEEGDEHFNKAPTNNDGVQVLVCVAAADTLSVMSDDVLRNFMEIRDEASQLVVMEHGPRITHASTNSFESCLSTDIPQIAILTKVDAACPEVKKDLKNVYRSKRLKRLVETFSANTEIPMNSIFLIKNYHEEINLNDDIDSLILNVLTHILNTGEDFVNRKL</sequence>
<dbReference type="SUPFAM" id="SSF52540">
    <property type="entry name" value="P-loop containing nucleoside triphosphate hydrolases"/>
    <property type="match status" value="1"/>
</dbReference>
<dbReference type="AlphaFoldDB" id="A0A6P7L2J7"/>
<name>A0A6P7L2J7_BETSP</name>
<dbReference type="GeneTree" id="ENSGT00940000160560"/>
<dbReference type="PANTHER" id="PTHR14241">
    <property type="entry name" value="INTERFERON-INDUCED PROTEIN 44"/>
    <property type="match status" value="1"/>
</dbReference>
<accession>A0A6P7L2J7</accession>
<dbReference type="GO" id="GO:0006955">
    <property type="term" value="P:immune response"/>
    <property type="evidence" value="ECO:0007669"/>
    <property type="project" value="TreeGrafter"/>
</dbReference>
<dbReference type="InterPro" id="IPR027417">
    <property type="entry name" value="P-loop_NTPase"/>
</dbReference>
<evidence type="ECO:0000313" key="2">
    <source>
        <dbReference type="RefSeq" id="XP_028987319.1"/>
    </source>
</evidence>
<dbReference type="GeneID" id="114844265"/>
<dbReference type="RefSeq" id="XP_028987319.1">
    <property type="nucleotide sequence ID" value="XM_029131486.3"/>
</dbReference>
<reference evidence="2 3" key="1">
    <citation type="submission" date="2025-04" db="UniProtKB">
        <authorList>
            <consortium name="RefSeq"/>
        </authorList>
    </citation>
    <scope>IDENTIFICATION</scope>
</reference>
<dbReference type="InParanoid" id="A0A6P7L2J7"/>
<evidence type="ECO:0000313" key="3">
    <source>
        <dbReference type="RefSeq" id="XP_055360563.1"/>
    </source>
</evidence>
<evidence type="ECO:0000313" key="1">
    <source>
        <dbReference type="Proteomes" id="UP000515150"/>
    </source>
</evidence>
<gene>
    <name evidence="2 3" type="primary">LOC114844265</name>
</gene>
<keyword evidence="1" id="KW-1185">Reference proteome</keyword>
<proteinExistence type="predicted"/>
<dbReference type="Proteomes" id="UP000515150">
    <property type="component" value="Chromosome 2"/>
</dbReference>
<dbReference type="PANTHER" id="PTHR14241:SF1">
    <property type="entry name" value="INTERFERON-INDUCED PROTEIN 44-RELATED"/>
    <property type="match status" value="1"/>
</dbReference>
<organism evidence="1 2">
    <name type="scientific">Betta splendens</name>
    <name type="common">Siamese fighting fish</name>
    <dbReference type="NCBI Taxonomy" id="158456"/>
    <lineage>
        <taxon>Eukaryota</taxon>
        <taxon>Metazoa</taxon>
        <taxon>Chordata</taxon>
        <taxon>Craniata</taxon>
        <taxon>Vertebrata</taxon>
        <taxon>Euteleostomi</taxon>
        <taxon>Actinopterygii</taxon>
        <taxon>Neopterygii</taxon>
        <taxon>Teleostei</taxon>
        <taxon>Neoteleostei</taxon>
        <taxon>Acanthomorphata</taxon>
        <taxon>Anabantaria</taxon>
        <taxon>Anabantiformes</taxon>
        <taxon>Anabantoidei</taxon>
        <taxon>Osphronemidae</taxon>
        <taxon>Betta</taxon>
    </lineage>
</organism>
<dbReference type="RefSeq" id="XP_055360563.1">
    <property type="nucleotide sequence ID" value="XM_055504588.1"/>
</dbReference>
<protein>
    <submittedName>
        <fullName evidence="2 3">Interferon-induced protein 44-like isoform X1</fullName>
    </submittedName>
</protein>